<dbReference type="GO" id="GO:0046872">
    <property type="term" value="F:metal ion binding"/>
    <property type="evidence" value="ECO:0007669"/>
    <property type="project" value="UniProtKB-KW"/>
</dbReference>
<dbReference type="PANTHER" id="PTHR35005:SF1">
    <property type="entry name" value="2-AMINO-5-FORMYLAMINO-6-RIBOSYLAMINOPYRIMIDIN-4(3H)-ONE 5'-MONOPHOSPHATE DEFORMYLASE"/>
    <property type="match status" value="1"/>
</dbReference>
<dbReference type="PANTHER" id="PTHR35005">
    <property type="entry name" value="3-DEHYDRO-SCYLLO-INOSOSE HYDROLASE"/>
    <property type="match status" value="1"/>
</dbReference>
<comment type="cofactor">
    <cofactor evidence="1">
        <name>Zn(2+)</name>
        <dbReference type="ChEBI" id="CHEBI:29105"/>
    </cofactor>
</comment>
<keyword evidence="2" id="KW-0479">Metal-binding</keyword>
<evidence type="ECO:0000256" key="3">
    <source>
        <dbReference type="ARBA" id="ARBA00022801"/>
    </source>
</evidence>
<comment type="similarity">
    <text evidence="5">Belongs to the creatininase superfamily.</text>
</comment>
<dbReference type="OrthoDB" id="9801445at2"/>
<gene>
    <name evidence="6" type="primary">mftE</name>
    <name evidence="6" type="ORF">MUBE_04460</name>
</gene>
<evidence type="ECO:0000313" key="6">
    <source>
        <dbReference type="EMBL" id="RFD26231.1"/>
    </source>
</evidence>
<dbReference type="EMBL" id="QAYL01000006">
    <property type="protein sequence ID" value="RFD26231.1"/>
    <property type="molecule type" value="Genomic_DNA"/>
</dbReference>
<dbReference type="InterPro" id="IPR023871">
    <property type="entry name" value="MftE"/>
</dbReference>
<dbReference type="Proteomes" id="UP000258522">
    <property type="component" value="Unassembled WGS sequence"/>
</dbReference>
<comment type="caution">
    <text evidence="6">The sequence shown here is derived from an EMBL/GenBank/DDBJ whole genome shotgun (WGS) entry which is preliminary data.</text>
</comment>
<keyword evidence="7" id="KW-1185">Reference proteome</keyword>
<reference evidence="6 7" key="1">
    <citation type="submission" date="2018-07" db="EMBL/GenBank/DDBJ databases">
        <title>Whole genome sequence of Mycobacterium uberis.</title>
        <authorList>
            <person name="Benjak A."/>
        </authorList>
    </citation>
    <scope>NUCLEOTIDE SEQUENCE [LARGE SCALE GENOMIC DNA]</scope>
    <source>
        <strain evidence="6 7">Jura</strain>
    </source>
</reference>
<proteinExistence type="inferred from homology"/>
<organism evidence="6 7">
    <name type="scientific">Mycobacterium uberis</name>
    <dbReference type="NCBI Taxonomy" id="2162698"/>
    <lineage>
        <taxon>Bacteria</taxon>
        <taxon>Bacillati</taxon>
        <taxon>Actinomycetota</taxon>
        <taxon>Actinomycetes</taxon>
        <taxon>Mycobacteriales</taxon>
        <taxon>Mycobacteriaceae</taxon>
        <taxon>Mycobacterium</taxon>
    </lineage>
</organism>
<keyword evidence="4" id="KW-0862">Zinc</keyword>
<dbReference type="RefSeq" id="WP_116539645.1">
    <property type="nucleotide sequence ID" value="NZ_QAYL01000006.1"/>
</dbReference>
<dbReference type="AlphaFoldDB" id="A0A3E1HIE5"/>
<evidence type="ECO:0000313" key="7">
    <source>
        <dbReference type="Proteomes" id="UP000258522"/>
    </source>
</evidence>
<dbReference type="InterPro" id="IPR024087">
    <property type="entry name" value="Creatininase-like_sf"/>
</dbReference>
<protein>
    <submittedName>
        <fullName evidence="6">Mycofactocin biosynthesis peptidyl-dipeptidase MftE</fullName>
    </submittedName>
</protein>
<dbReference type="InterPro" id="IPR003785">
    <property type="entry name" value="Creatininase/forma_Hydrolase"/>
</dbReference>
<evidence type="ECO:0000256" key="4">
    <source>
        <dbReference type="ARBA" id="ARBA00022833"/>
    </source>
</evidence>
<evidence type="ECO:0000256" key="2">
    <source>
        <dbReference type="ARBA" id="ARBA00022723"/>
    </source>
</evidence>
<dbReference type="SUPFAM" id="SSF102215">
    <property type="entry name" value="Creatininase"/>
    <property type="match status" value="1"/>
</dbReference>
<evidence type="ECO:0000256" key="1">
    <source>
        <dbReference type="ARBA" id="ARBA00001947"/>
    </source>
</evidence>
<accession>A0A3E1HIE5</accession>
<dbReference type="GO" id="GO:0016811">
    <property type="term" value="F:hydrolase activity, acting on carbon-nitrogen (but not peptide) bonds, in linear amides"/>
    <property type="evidence" value="ECO:0007669"/>
    <property type="project" value="TreeGrafter"/>
</dbReference>
<evidence type="ECO:0000256" key="5">
    <source>
        <dbReference type="ARBA" id="ARBA00024029"/>
    </source>
</evidence>
<sequence length="257" mass="27041">MEGSTIGTCQENSSYHRQVPVLGELASVTSSQLAGISPSIMIPLGSTEQHGPHLPLDTDTRIATAVARRAQACLMTRVDQDWLVAPALAYGASGEHQSFSGTISIGTEVLTALLVEYGRSASCWAQRLVFINGHGGNVDALDRAVSELRAEGCDVAWCPCTVAGGDAHAGHTETSVLLHISPADVQTDRWFAGNGAPLAELLPSMRSGGVAAVSMVGVLGDPTTATADEGRRIFAEMVDRCVRRIACWLPRSDGMLT</sequence>
<dbReference type="NCBIfam" id="TIGR03964">
    <property type="entry name" value="mycofact_creat"/>
    <property type="match status" value="1"/>
</dbReference>
<dbReference type="GO" id="GO:0009231">
    <property type="term" value="P:riboflavin biosynthetic process"/>
    <property type="evidence" value="ECO:0007669"/>
    <property type="project" value="TreeGrafter"/>
</dbReference>
<dbReference type="Pfam" id="PF02633">
    <property type="entry name" value="Creatininase"/>
    <property type="match status" value="1"/>
</dbReference>
<dbReference type="Gene3D" id="3.40.50.10310">
    <property type="entry name" value="Creatininase"/>
    <property type="match status" value="1"/>
</dbReference>
<keyword evidence="3" id="KW-0378">Hydrolase</keyword>
<name>A0A3E1HIE5_9MYCO</name>